<dbReference type="EMBL" id="JAKRVX010000004">
    <property type="protein sequence ID" value="MCL9817613.1"/>
    <property type="molecule type" value="Genomic_DNA"/>
</dbReference>
<organism evidence="7 8">
    <name type="scientific">Natronocalculus amylovorans</name>
    <dbReference type="NCBI Taxonomy" id="2917812"/>
    <lineage>
        <taxon>Archaea</taxon>
        <taxon>Methanobacteriati</taxon>
        <taxon>Methanobacteriota</taxon>
        <taxon>Stenosarchaea group</taxon>
        <taxon>Halobacteria</taxon>
        <taxon>Halobacteriales</taxon>
        <taxon>Haloferacaceae</taxon>
        <taxon>Natronocalculus</taxon>
    </lineage>
</organism>
<protein>
    <submittedName>
        <fullName evidence="7">M20 family metallopeptidase</fullName>
    </submittedName>
</protein>
<dbReference type="Pfam" id="PF07687">
    <property type="entry name" value="M20_dimer"/>
    <property type="match status" value="1"/>
</dbReference>
<keyword evidence="4" id="KW-0378">Hydrolase</keyword>
<dbReference type="Gene3D" id="3.40.630.10">
    <property type="entry name" value="Zn peptidases"/>
    <property type="match status" value="1"/>
</dbReference>
<comment type="similarity">
    <text evidence="2">Belongs to the peptidase M20A family.</text>
</comment>
<reference evidence="7" key="2">
    <citation type="submission" date="2022-02" db="EMBL/GenBank/DDBJ databases">
        <authorList>
            <person name="Elcheninov A.G."/>
            <person name="Sorokin D.Y."/>
            <person name="Kublanov I.V."/>
        </authorList>
    </citation>
    <scope>NUCLEOTIDE SEQUENCE</scope>
    <source>
        <strain evidence="7">AArc-St2</strain>
    </source>
</reference>
<evidence type="ECO:0000256" key="1">
    <source>
        <dbReference type="ARBA" id="ARBA00001947"/>
    </source>
</evidence>
<dbReference type="InterPro" id="IPR001261">
    <property type="entry name" value="ArgE/DapE_CS"/>
</dbReference>
<dbReference type="PANTHER" id="PTHR43808:SF8">
    <property type="entry name" value="PEPTIDASE M20 DIMERISATION DOMAIN-CONTAINING PROTEIN"/>
    <property type="match status" value="1"/>
</dbReference>
<keyword evidence="3" id="KW-0479">Metal-binding</keyword>
<evidence type="ECO:0000256" key="3">
    <source>
        <dbReference type="ARBA" id="ARBA00022723"/>
    </source>
</evidence>
<dbReference type="InterPro" id="IPR011650">
    <property type="entry name" value="Peptidase_M20_dimer"/>
</dbReference>
<comment type="cofactor">
    <cofactor evidence="1">
        <name>Zn(2+)</name>
        <dbReference type="ChEBI" id="CHEBI:29105"/>
    </cofactor>
</comment>
<evidence type="ECO:0000256" key="2">
    <source>
        <dbReference type="ARBA" id="ARBA00006247"/>
    </source>
</evidence>
<evidence type="ECO:0000256" key="4">
    <source>
        <dbReference type="ARBA" id="ARBA00022801"/>
    </source>
</evidence>
<dbReference type="PANTHER" id="PTHR43808">
    <property type="entry name" value="ACETYLORNITHINE DEACETYLASE"/>
    <property type="match status" value="1"/>
</dbReference>
<name>A0AAE3FYA8_9EURY</name>
<sequence length="379" mass="39499">MNTVQAAFDPIVFLENAVQTVSNEDVAEMRALLVETLETHGCDVTVDSAGNTIATKTSDSPDAGPHLVLNTHIDTVSPHVPYGRDSDRILGRGSCDAKGPLAALLAAFIGTEPAVGRLTLAVTPDEETLSLGAAALTGKISHPNVEPIDGDLYIVGEPTNLDICTAAKGRFQGQLKLTGVNAHAAEPESGVNAISAVEDALGVISAFDDGREPHLQLGHATLTPTVISGGDSTNQIPSHCTLTLDRRSIPPETEDEFSAAIEQAVRSAVDPTVGVEFTLTERESPFLAAFSTDPNHRLVETLTTVATDETGGNGGTVRSFDAATEASYFSPKPTVVFGPGVLADETGAVAHSEREYVNTADVKTAGKILLAAVRSLVTN</sequence>
<dbReference type="SUPFAM" id="SSF53187">
    <property type="entry name" value="Zn-dependent exopeptidases"/>
    <property type="match status" value="1"/>
</dbReference>
<dbReference type="AlphaFoldDB" id="A0AAE3FYA8"/>
<dbReference type="PROSITE" id="PS00759">
    <property type="entry name" value="ARGE_DAPE_CPG2_2"/>
    <property type="match status" value="1"/>
</dbReference>
<evidence type="ECO:0000313" key="8">
    <source>
        <dbReference type="Proteomes" id="UP001203207"/>
    </source>
</evidence>
<dbReference type="InterPro" id="IPR036264">
    <property type="entry name" value="Bact_exopeptidase_dim_dom"/>
</dbReference>
<evidence type="ECO:0000256" key="5">
    <source>
        <dbReference type="ARBA" id="ARBA00022833"/>
    </source>
</evidence>
<keyword evidence="8" id="KW-1185">Reference proteome</keyword>
<dbReference type="CDD" id="cd08659">
    <property type="entry name" value="M20_ArgE_DapE-like"/>
    <property type="match status" value="1"/>
</dbReference>
<dbReference type="SUPFAM" id="SSF55031">
    <property type="entry name" value="Bacterial exopeptidase dimerisation domain"/>
    <property type="match status" value="1"/>
</dbReference>
<dbReference type="Proteomes" id="UP001203207">
    <property type="component" value="Unassembled WGS sequence"/>
</dbReference>
<dbReference type="Pfam" id="PF01546">
    <property type="entry name" value="Peptidase_M20"/>
    <property type="match status" value="1"/>
</dbReference>
<feature type="domain" description="Peptidase M20 dimerisation" evidence="6">
    <location>
        <begin position="166"/>
        <end position="268"/>
    </location>
</feature>
<dbReference type="RefSeq" id="WP_250584837.1">
    <property type="nucleotide sequence ID" value="NZ_JAKRVX010000004.1"/>
</dbReference>
<accession>A0AAE3FYA8</accession>
<evidence type="ECO:0000259" key="6">
    <source>
        <dbReference type="Pfam" id="PF07687"/>
    </source>
</evidence>
<dbReference type="InterPro" id="IPR002933">
    <property type="entry name" value="Peptidase_M20"/>
</dbReference>
<dbReference type="InterPro" id="IPR050072">
    <property type="entry name" value="Peptidase_M20A"/>
</dbReference>
<reference evidence="7" key="1">
    <citation type="journal article" date="2022" name="Syst. Appl. Microbiol.">
        <title>Natronocalculus amylovorans gen. nov., sp. nov., and Natranaeroarchaeum aerophilus sp. nov., dominant culturable amylolytic natronoarchaea from hypersaline soda lakes in southwestern Siberia.</title>
        <authorList>
            <person name="Sorokin D.Y."/>
            <person name="Elcheninov A.G."/>
            <person name="Khizhniak T.V."/>
            <person name="Koenen M."/>
            <person name="Bale N.J."/>
            <person name="Damste J.S.S."/>
            <person name="Kublanov I.V."/>
        </authorList>
    </citation>
    <scope>NUCLEOTIDE SEQUENCE</scope>
    <source>
        <strain evidence="7">AArc-St2</strain>
    </source>
</reference>
<dbReference type="GO" id="GO:0046872">
    <property type="term" value="F:metal ion binding"/>
    <property type="evidence" value="ECO:0007669"/>
    <property type="project" value="UniProtKB-KW"/>
</dbReference>
<dbReference type="Gene3D" id="3.30.70.360">
    <property type="match status" value="1"/>
</dbReference>
<dbReference type="NCBIfam" id="NF006402">
    <property type="entry name" value="PRK08651.1-5"/>
    <property type="match status" value="1"/>
</dbReference>
<dbReference type="GO" id="GO:0016787">
    <property type="term" value="F:hydrolase activity"/>
    <property type="evidence" value="ECO:0007669"/>
    <property type="project" value="UniProtKB-KW"/>
</dbReference>
<keyword evidence="5" id="KW-0862">Zinc</keyword>
<comment type="caution">
    <text evidence="7">The sequence shown here is derived from an EMBL/GenBank/DDBJ whole genome shotgun (WGS) entry which is preliminary data.</text>
</comment>
<proteinExistence type="inferred from homology"/>
<gene>
    <name evidence="7" type="ORF">AArcSt2_11715</name>
</gene>
<evidence type="ECO:0000313" key="7">
    <source>
        <dbReference type="EMBL" id="MCL9817613.1"/>
    </source>
</evidence>